<accession>A0A8B7RAT2</accession>
<protein>
    <submittedName>
        <fullName evidence="2">DEP domain-containing protein 4</fullName>
    </submittedName>
</protein>
<sequence length="125" mass="14205">MISSPKARKIGEERIKELIHTTSGNLALPPNSTVDQRVFLLSKEAIEDVWKQQTLLHILQLIHLPFLENILEPPDKTQNLQLSKEEDLVISNTCLDREVIPSLCLLRLITGLMQQLNAWNISLTS</sequence>
<reference evidence="2" key="1">
    <citation type="submission" date="2025-08" db="UniProtKB">
        <authorList>
            <consortium name="RefSeq"/>
        </authorList>
    </citation>
    <scope>IDENTIFICATION</scope>
    <source>
        <tissue evidence="2">Muscle</tissue>
    </source>
</reference>
<dbReference type="CTD" id="120863"/>
<dbReference type="OrthoDB" id="276323at2759"/>
<dbReference type="PANTHER" id="PTHR16206">
    <property type="entry name" value="DEP DOMAIN-CONTAINING"/>
    <property type="match status" value="1"/>
</dbReference>
<evidence type="ECO:0000313" key="1">
    <source>
        <dbReference type="Proteomes" id="UP000694851"/>
    </source>
</evidence>
<proteinExistence type="predicted"/>
<organism evidence="1 2">
    <name type="scientific">Hipposideros armiger</name>
    <name type="common">Great Himalayan leaf-nosed bat</name>
    <dbReference type="NCBI Taxonomy" id="186990"/>
    <lineage>
        <taxon>Eukaryota</taxon>
        <taxon>Metazoa</taxon>
        <taxon>Chordata</taxon>
        <taxon>Craniata</taxon>
        <taxon>Vertebrata</taxon>
        <taxon>Euteleostomi</taxon>
        <taxon>Mammalia</taxon>
        <taxon>Eutheria</taxon>
        <taxon>Laurasiatheria</taxon>
        <taxon>Chiroptera</taxon>
        <taxon>Yinpterochiroptera</taxon>
        <taxon>Rhinolophoidea</taxon>
        <taxon>Hipposideridae</taxon>
        <taxon>Hipposideros</taxon>
    </lineage>
</organism>
<dbReference type="PANTHER" id="PTHR16206:SF10">
    <property type="entry name" value="DEP DOMAIN-CONTAINING PROTEIN 4"/>
    <property type="match status" value="1"/>
</dbReference>
<evidence type="ECO:0000313" key="2">
    <source>
        <dbReference type="RefSeq" id="XP_019497278.1"/>
    </source>
</evidence>
<name>A0A8B7RAT2_HIPAR</name>
<dbReference type="Proteomes" id="UP000694851">
    <property type="component" value="Unplaced"/>
</dbReference>
<dbReference type="RefSeq" id="XP_019497278.1">
    <property type="nucleotide sequence ID" value="XM_019641733.1"/>
</dbReference>
<dbReference type="AlphaFoldDB" id="A0A8B7RAT2"/>
<gene>
    <name evidence="2" type="primary">DEPDC4</name>
</gene>
<dbReference type="KEGG" id="hai:109382332"/>
<keyword evidence="1" id="KW-1185">Reference proteome</keyword>
<dbReference type="GeneID" id="109382332"/>